<keyword evidence="3" id="KW-1185">Reference proteome</keyword>
<accession>A0AAV7NVW9</accession>
<dbReference type="Proteomes" id="UP001066276">
    <property type="component" value="Chromosome 8"/>
</dbReference>
<name>A0AAV7NVW9_PLEWA</name>
<feature type="compositionally biased region" description="Basic and acidic residues" evidence="1">
    <location>
        <begin position="43"/>
        <end position="62"/>
    </location>
</feature>
<feature type="compositionally biased region" description="Basic residues" evidence="1">
    <location>
        <begin position="63"/>
        <end position="77"/>
    </location>
</feature>
<protein>
    <submittedName>
        <fullName evidence="2">Uncharacterized protein</fullName>
    </submittedName>
</protein>
<proteinExistence type="predicted"/>
<evidence type="ECO:0000256" key="1">
    <source>
        <dbReference type="SAM" id="MobiDB-lite"/>
    </source>
</evidence>
<evidence type="ECO:0000313" key="3">
    <source>
        <dbReference type="Proteomes" id="UP001066276"/>
    </source>
</evidence>
<evidence type="ECO:0000313" key="2">
    <source>
        <dbReference type="EMBL" id="KAJ1119139.1"/>
    </source>
</evidence>
<sequence>MKGTTNAPVLNPASRKSQISVSGVRGVTQLCGARAQLRKTRKETKGSNKRETRGKENTDESKKRTRNNYRVHRGSNL</sequence>
<dbReference type="EMBL" id="JANPWB010000012">
    <property type="protein sequence ID" value="KAJ1119139.1"/>
    <property type="molecule type" value="Genomic_DNA"/>
</dbReference>
<feature type="region of interest" description="Disordered" evidence="1">
    <location>
        <begin position="1"/>
        <end position="77"/>
    </location>
</feature>
<dbReference type="AlphaFoldDB" id="A0AAV7NVW9"/>
<reference evidence="2" key="1">
    <citation type="journal article" date="2022" name="bioRxiv">
        <title>Sequencing and chromosome-scale assembly of the giantPleurodeles waltlgenome.</title>
        <authorList>
            <person name="Brown T."/>
            <person name="Elewa A."/>
            <person name="Iarovenko S."/>
            <person name="Subramanian E."/>
            <person name="Araus A.J."/>
            <person name="Petzold A."/>
            <person name="Susuki M."/>
            <person name="Suzuki K.-i.T."/>
            <person name="Hayashi T."/>
            <person name="Toyoda A."/>
            <person name="Oliveira C."/>
            <person name="Osipova E."/>
            <person name="Leigh N.D."/>
            <person name="Simon A."/>
            <person name="Yun M.H."/>
        </authorList>
    </citation>
    <scope>NUCLEOTIDE SEQUENCE</scope>
    <source>
        <strain evidence="2">20211129_DDA</strain>
        <tissue evidence="2">Liver</tissue>
    </source>
</reference>
<gene>
    <name evidence="2" type="ORF">NDU88_007325</name>
</gene>
<organism evidence="2 3">
    <name type="scientific">Pleurodeles waltl</name>
    <name type="common">Iberian ribbed newt</name>
    <dbReference type="NCBI Taxonomy" id="8319"/>
    <lineage>
        <taxon>Eukaryota</taxon>
        <taxon>Metazoa</taxon>
        <taxon>Chordata</taxon>
        <taxon>Craniata</taxon>
        <taxon>Vertebrata</taxon>
        <taxon>Euteleostomi</taxon>
        <taxon>Amphibia</taxon>
        <taxon>Batrachia</taxon>
        <taxon>Caudata</taxon>
        <taxon>Salamandroidea</taxon>
        <taxon>Salamandridae</taxon>
        <taxon>Pleurodelinae</taxon>
        <taxon>Pleurodeles</taxon>
    </lineage>
</organism>
<feature type="compositionally biased region" description="Polar residues" evidence="1">
    <location>
        <begin position="1"/>
        <end position="21"/>
    </location>
</feature>
<comment type="caution">
    <text evidence="2">The sequence shown here is derived from an EMBL/GenBank/DDBJ whole genome shotgun (WGS) entry which is preliminary data.</text>
</comment>